<dbReference type="RefSeq" id="WP_184081650.1">
    <property type="nucleotide sequence ID" value="NZ_JACIJP010000006.1"/>
</dbReference>
<evidence type="ECO:0000313" key="2">
    <source>
        <dbReference type="EMBL" id="MBB6125358.1"/>
    </source>
</evidence>
<dbReference type="AlphaFoldDB" id="A0A841J9W5"/>
<dbReference type="InterPro" id="IPR011032">
    <property type="entry name" value="GroES-like_sf"/>
</dbReference>
<dbReference type="PANTHER" id="PTHR45033:SF2">
    <property type="entry name" value="ZINC-TYPE ALCOHOL DEHYDROGENASE-LIKE PROTEIN C1773.06C"/>
    <property type="match status" value="1"/>
</dbReference>
<dbReference type="InterPro" id="IPR013149">
    <property type="entry name" value="ADH-like_C"/>
</dbReference>
<dbReference type="Proteomes" id="UP000552700">
    <property type="component" value="Unassembled WGS sequence"/>
</dbReference>
<keyword evidence="3" id="KW-1185">Reference proteome</keyword>
<dbReference type="Gene3D" id="3.90.180.10">
    <property type="entry name" value="Medium-chain alcohol dehydrogenases, catalytic domain"/>
    <property type="match status" value="1"/>
</dbReference>
<evidence type="ECO:0000313" key="3">
    <source>
        <dbReference type="Proteomes" id="UP000552700"/>
    </source>
</evidence>
<protein>
    <submittedName>
        <fullName evidence="2">NADPH:quinone reductase-like Zn-dependent oxidoreductase</fullName>
    </submittedName>
</protein>
<dbReference type="SUPFAM" id="SSF51735">
    <property type="entry name" value="NAD(P)-binding Rossmann-fold domains"/>
    <property type="match status" value="1"/>
</dbReference>
<name>A0A841J9W5_9SPHN</name>
<comment type="caution">
    <text evidence="2">The sequence shown here is derived from an EMBL/GenBank/DDBJ whole genome shotgun (WGS) entry which is preliminary data.</text>
</comment>
<dbReference type="Pfam" id="PF00107">
    <property type="entry name" value="ADH_zinc_N"/>
    <property type="match status" value="1"/>
</dbReference>
<organism evidence="2 3">
    <name type="scientific">Sphingobium subterraneum</name>
    <dbReference type="NCBI Taxonomy" id="627688"/>
    <lineage>
        <taxon>Bacteria</taxon>
        <taxon>Pseudomonadati</taxon>
        <taxon>Pseudomonadota</taxon>
        <taxon>Alphaproteobacteria</taxon>
        <taxon>Sphingomonadales</taxon>
        <taxon>Sphingomonadaceae</taxon>
        <taxon>Sphingobium</taxon>
    </lineage>
</organism>
<dbReference type="InterPro" id="IPR020843">
    <property type="entry name" value="ER"/>
</dbReference>
<dbReference type="InterPro" id="IPR013154">
    <property type="entry name" value="ADH-like_N"/>
</dbReference>
<dbReference type="CDD" id="cd08276">
    <property type="entry name" value="MDR7"/>
    <property type="match status" value="1"/>
</dbReference>
<sequence length="337" mass="35381">MRRWVLDKAATDVSGLRIQEVAVPQPGPHEVRVRVQAASFNRRDQMVLSGIYGRAGLRDLVPLSDGAGVVDALGEGVQRWRLGDRVAATYFANWQDGPPRTDMGLGLGAGDEDGMLSEYVVLAEDRLVAIPNAIDMTTAATLPCAALTAWNAVMGGLQPLAAGHSLLALGTGGVSLFALQFAGAAGAVLHATSSSEAKCAKLRDLGVKTCHDYSRDDQWGAAIFAATGGVDKVVDVGGAGTMNNSLAALRPEGEVAMVGFLAGNGEPPDPYLLQGKQAIIRGVAVGSAHQFEEMTRFIVRHRIEPVIAAVLPFEDAPRAYGLQDAPEIFGKVVISVC</sequence>
<dbReference type="InterPro" id="IPR036291">
    <property type="entry name" value="NAD(P)-bd_dom_sf"/>
</dbReference>
<dbReference type="Pfam" id="PF08240">
    <property type="entry name" value="ADH_N"/>
    <property type="match status" value="1"/>
</dbReference>
<dbReference type="GO" id="GO:0016491">
    <property type="term" value="F:oxidoreductase activity"/>
    <property type="evidence" value="ECO:0007669"/>
    <property type="project" value="InterPro"/>
</dbReference>
<dbReference type="Gene3D" id="3.40.50.720">
    <property type="entry name" value="NAD(P)-binding Rossmann-like Domain"/>
    <property type="match status" value="1"/>
</dbReference>
<reference evidence="2 3" key="1">
    <citation type="submission" date="2020-08" db="EMBL/GenBank/DDBJ databases">
        <title>Genomic Encyclopedia of Type Strains, Phase IV (KMG-IV): sequencing the most valuable type-strain genomes for metagenomic binning, comparative biology and taxonomic classification.</title>
        <authorList>
            <person name="Goeker M."/>
        </authorList>
    </citation>
    <scope>NUCLEOTIDE SEQUENCE [LARGE SCALE GENOMIC DNA]</scope>
    <source>
        <strain evidence="2 3">DSM 102255</strain>
    </source>
</reference>
<dbReference type="SUPFAM" id="SSF50129">
    <property type="entry name" value="GroES-like"/>
    <property type="match status" value="1"/>
</dbReference>
<dbReference type="SMART" id="SM00829">
    <property type="entry name" value="PKS_ER"/>
    <property type="match status" value="1"/>
</dbReference>
<dbReference type="EMBL" id="JACIJP010000006">
    <property type="protein sequence ID" value="MBB6125358.1"/>
    <property type="molecule type" value="Genomic_DNA"/>
</dbReference>
<proteinExistence type="predicted"/>
<feature type="domain" description="Enoyl reductase (ER)" evidence="1">
    <location>
        <begin position="11"/>
        <end position="334"/>
    </location>
</feature>
<evidence type="ECO:0000259" key="1">
    <source>
        <dbReference type="SMART" id="SM00829"/>
    </source>
</evidence>
<dbReference type="PANTHER" id="PTHR45033">
    <property type="match status" value="1"/>
</dbReference>
<gene>
    <name evidence="2" type="ORF">FHS92_003119</name>
</gene>
<dbReference type="InterPro" id="IPR052711">
    <property type="entry name" value="Zinc_ADH-like"/>
</dbReference>
<accession>A0A841J9W5</accession>